<dbReference type="EMBL" id="AMWG01000184">
    <property type="protein sequence ID" value="ELP29707.1"/>
    <property type="molecule type" value="Genomic_DNA"/>
</dbReference>
<sequence>MIDKELLDENLSHCFKKAGISTSTCECCYVIDRNEIAPEILRTVGCLLTRKRLLRRRAGLTPTGSRRTVSLNISKGLSILRVDVVTTQKFAHRCRQAMIASVTAITIHTSWACDAS</sequence>
<proteinExistence type="predicted"/>
<reference evidence="1 2" key="1">
    <citation type="journal article" date="2013" name="Mar. Genomics">
        <title>Expression of sulfatases in Rhodopirellula baltica and the diversity of sulfatases in the genus Rhodopirellula.</title>
        <authorList>
            <person name="Wegner C.E."/>
            <person name="Richter-Heitmann T."/>
            <person name="Klindworth A."/>
            <person name="Klockow C."/>
            <person name="Richter M."/>
            <person name="Achstetter T."/>
            <person name="Glockner F.O."/>
            <person name="Harder J."/>
        </authorList>
    </citation>
    <scope>NUCLEOTIDE SEQUENCE [LARGE SCALE GENOMIC DNA]</scope>
    <source>
        <strain evidence="1 2">SWK14</strain>
    </source>
</reference>
<dbReference type="Proteomes" id="UP000010959">
    <property type="component" value="Unassembled WGS sequence"/>
</dbReference>
<organism evidence="1 2">
    <name type="scientific">Rhodopirellula baltica SWK14</name>
    <dbReference type="NCBI Taxonomy" id="993516"/>
    <lineage>
        <taxon>Bacteria</taxon>
        <taxon>Pseudomonadati</taxon>
        <taxon>Planctomycetota</taxon>
        <taxon>Planctomycetia</taxon>
        <taxon>Pirellulales</taxon>
        <taxon>Pirellulaceae</taxon>
        <taxon>Rhodopirellula</taxon>
    </lineage>
</organism>
<protein>
    <submittedName>
        <fullName evidence="1">Uncharacterized protein</fullName>
    </submittedName>
</protein>
<gene>
    <name evidence="1" type="ORF">RBSWK_06408</name>
</gene>
<accession>L7C7Q0</accession>
<dbReference type="PATRIC" id="fig|993516.3.peg.6871"/>
<evidence type="ECO:0000313" key="2">
    <source>
        <dbReference type="Proteomes" id="UP000010959"/>
    </source>
</evidence>
<evidence type="ECO:0000313" key="1">
    <source>
        <dbReference type="EMBL" id="ELP29707.1"/>
    </source>
</evidence>
<dbReference type="AlphaFoldDB" id="L7C7Q0"/>
<name>L7C7Q0_RHOBT</name>
<dbReference type="RefSeq" id="WP_007340831.1">
    <property type="nucleotide sequence ID" value="NZ_AMWG01000184.1"/>
</dbReference>
<comment type="caution">
    <text evidence="1">The sequence shown here is derived from an EMBL/GenBank/DDBJ whole genome shotgun (WGS) entry which is preliminary data.</text>
</comment>